<dbReference type="InterPro" id="IPR036038">
    <property type="entry name" value="Aminotransferase-like"/>
</dbReference>
<gene>
    <name evidence="1" type="ORF">U9M48_034006</name>
</gene>
<organism evidence="1 2">
    <name type="scientific">Paspalum notatum var. saurae</name>
    <dbReference type="NCBI Taxonomy" id="547442"/>
    <lineage>
        <taxon>Eukaryota</taxon>
        <taxon>Viridiplantae</taxon>
        <taxon>Streptophyta</taxon>
        <taxon>Embryophyta</taxon>
        <taxon>Tracheophyta</taxon>
        <taxon>Spermatophyta</taxon>
        <taxon>Magnoliopsida</taxon>
        <taxon>Liliopsida</taxon>
        <taxon>Poales</taxon>
        <taxon>Poaceae</taxon>
        <taxon>PACMAD clade</taxon>
        <taxon>Panicoideae</taxon>
        <taxon>Andropogonodae</taxon>
        <taxon>Paspaleae</taxon>
        <taxon>Paspalinae</taxon>
        <taxon>Paspalum</taxon>
    </lineage>
</organism>
<dbReference type="Gene3D" id="3.20.10.10">
    <property type="entry name" value="D-amino Acid Aminotransferase, subunit A, domain 2"/>
    <property type="match status" value="1"/>
</dbReference>
<accession>A0AAQ3U9N8</accession>
<dbReference type="Proteomes" id="UP001341281">
    <property type="component" value="Chromosome 07"/>
</dbReference>
<sequence>MAFVGSGLPVLPVVDWDGHAIGDGQVGPIMLALSDLLWEDMKWDNRGREGERRGPVTRWHARLTCHVNKKWPRGLPRQQK</sequence>
<dbReference type="EMBL" id="CP144751">
    <property type="protein sequence ID" value="WVZ87365.1"/>
    <property type="molecule type" value="Genomic_DNA"/>
</dbReference>
<keyword evidence="2" id="KW-1185">Reference proteome</keyword>
<dbReference type="SUPFAM" id="SSF56752">
    <property type="entry name" value="D-aminoacid aminotransferase-like PLP-dependent enzymes"/>
    <property type="match status" value="1"/>
</dbReference>
<evidence type="ECO:0000313" key="1">
    <source>
        <dbReference type="EMBL" id="WVZ87364.1"/>
    </source>
</evidence>
<dbReference type="EMBL" id="CP144751">
    <property type="protein sequence ID" value="WVZ87364.1"/>
    <property type="molecule type" value="Genomic_DNA"/>
</dbReference>
<name>A0AAQ3U9N8_PASNO</name>
<dbReference type="InterPro" id="IPR043132">
    <property type="entry name" value="BCAT-like_C"/>
</dbReference>
<protein>
    <submittedName>
        <fullName evidence="1">Uncharacterized protein</fullName>
    </submittedName>
</protein>
<dbReference type="GO" id="GO:0003824">
    <property type="term" value="F:catalytic activity"/>
    <property type="evidence" value="ECO:0007669"/>
    <property type="project" value="InterPro"/>
</dbReference>
<evidence type="ECO:0000313" key="2">
    <source>
        <dbReference type="Proteomes" id="UP001341281"/>
    </source>
</evidence>
<proteinExistence type="predicted"/>
<reference evidence="1 2" key="1">
    <citation type="submission" date="2024-02" db="EMBL/GenBank/DDBJ databases">
        <title>High-quality chromosome-scale genome assembly of Pensacola bahiagrass (Paspalum notatum Flugge var. saurae).</title>
        <authorList>
            <person name="Vega J.M."/>
            <person name="Podio M."/>
            <person name="Orjuela J."/>
            <person name="Siena L.A."/>
            <person name="Pessino S.C."/>
            <person name="Combes M.C."/>
            <person name="Mariac C."/>
            <person name="Albertini E."/>
            <person name="Pupilli F."/>
            <person name="Ortiz J.P.A."/>
            <person name="Leblanc O."/>
        </authorList>
    </citation>
    <scope>NUCLEOTIDE SEQUENCE [LARGE SCALE GENOMIC DNA]</scope>
    <source>
        <strain evidence="1">R1</strain>
        <tissue evidence="1">Leaf</tissue>
    </source>
</reference>
<dbReference type="AlphaFoldDB" id="A0AAQ3U9N8"/>